<proteinExistence type="predicted"/>
<keyword evidence="4" id="KW-1185">Reference proteome</keyword>
<comment type="caution">
    <text evidence="3">The sequence shown here is derived from an EMBL/GenBank/DDBJ whole genome shotgun (WGS) entry which is preliminary data.</text>
</comment>
<reference evidence="3" key="1">
    <citation type="submission" date="2022-02" db="EMBL/GenBank/DDBJ databases">
        <authorList>
            <person name="Henning P.M."/>
            <person name="McCubbin A.G."/>
            <person name="Shore J.S."/>
        </authorList>
    </citation>
    <scope>NUCLEOTIDE SEQUENCE</scope>
    <source>
        <strain evidence="3">F60SS</strain>
        <tissue evidence="3">Leaves</tissue>
    </source>
</reference>
<sequence length="445" mass="48726">MLGENTWRFLQLNLILISVVETEVVDVEDEEEEVDLSASLCLVAKLWTERPFNARAFMNTMKQIWRPVHGVEVSQPDRNLFVFQFFHWRDKQRILDQEPWNFDDQVVLIKELSALASKVGEFQGLEEGCNLKRGHLDRDCVEGEEEELNLIDTPYGEWLRASPKKMAPVRGSTEEGSHRVARKLVFKPFGARVPSSEPNRTRPPTIGGSGVESIGLSSNSGGIAGQVSSTVTTQVMGIESSVSAYMSSEDRPEVEVEESAIPHEIVCSSDHRAEIYPVQAQSSLTPLSSIDVSGIGVVHVPSGEKEAQLMYHGDSLINQAGDRAGSGTDSGLSFSYGLLIPVVSTITTSSRESLRSGIPPGFQAVSLPLVSSGSWKRRARSSVGAKNMEVGSVLIKRKGDADLGQGYVDSPFPKGKKRREAELNGPDMVDNCLTAEVAQQPCRLQ</sequence>
<dbReference type="InterPro" id="IPR025558">
    <property type="entry name" value="DUF4283"/>
</dbReference>
<evidence type="ECO:0000256" key="1">
    <source>
        <dbReference type="SAM" id="SignalP"/>
    </source>
</evidence>
<gene>
    <name evidence="3" type="ORF">Tsubulata_018507</name>
</gene>
<dbReference type="Pfam" id="PF14111">
    <property type="entry name" value="DUF4283"/>
    <property type="match status" value="1"/>
</dbReference>
<feature type="signal peptide" evidence="1">
    <location>
        <begin position="1"/>
        <end position="22"/>
    </location>
</feature>
<evidence type="ECO:0000259" key="2">
    <source>
        <dbReference type="Pfam" id="PF14111"/>
    </source>
</evidence>
<organism evidence="3 4">
    <name type="scientific">Turnera subulata</name>
    <dbReference type="NCBI Taxonomy" id="218843"/>
    <lineage>
        <taxon>Eukaryota</taxon>
        <taxon>Viridiplantae</taxon>
        <taxon>Streptophyta</taxon>
        <taxon>Embryophyta</taxon>
        <taxon>Tracheophyta</taxon>
        <taxon>Spermatophyta</taxon>
        <taxon>Magnoliopsida</taxon>
        <taxon>eudicotyledons</taxon>
        <taxon>Gunneridae</taxon>
        <taxon>Pentapetalae</taxon>
        <taxon>rosids</taxon>
        <taxon>fabids</taxon>
        <taxon>Malpighiales</taxon>
        <taxon>Passifloraceae</taxon>
        <taxon>Turnera</taxon>
    </lineage>
</organism>
<protein>
    <recommendedName>
        <fullName evidence="2">DUF4283 domain-containing protein</fullName>
    </recommendedName>
</protein>
<accession>A0A9Q0GFL6</accession>
<keyword evidence="1" id="KW-0732">Signal</keyword>
<dbReference type="AlphaFoldDB" id="A0A9Q0GFL6"/>
<reference evidence="3" key="2">
    <citation type="journal article" date="2023" name="Plants (Basel)">
        <title>Annotation of the Turnera subulata (Passifloraceae) Draft Genome Reveals the S-Locus Evolved after the Divergence of Turneroideae from Passifloroideae in a Stepwise Manner.</title>
        <authorList>
            <person name="Henning P.M."/>
            <person name="Roalson E.H."/>
            <person name="Mir W."/>
            <person name="McCubbin A.G."/>
            <person name="Shore J.S."/>
        </authorList>
    </citation>
    <scope>NUCLEOTIDE SEQUENCE</scope>
    <source>
        <strain evidence="3">F60SS</strain>
    </source>
</reference>
<dbReference type="EMBL" id="JAKUCV010000788">
    <property type="protein sequence ID" value="KAJ4848846.1"/>
    <property type="molecule type" value="Genomic_DNA"/>
</dbReference>
<evidence type="ECO:0000313" key="4">
    <source>
        <dbReference type="Proteomes" id="UP001141552"/>
    </source>
</evidence>
<name>A0A9Q0GFL6_9ROSI</name>
<feature type="chain" id="PRO_5040486876" description="DUF4283 domain-containing protein" evidence="1">
    <location>
        <begin position="23"/>
        <end position="445"/>
    </location>
</feature>
<dbReference type="Proteomes" id="UP001141552">
    <property type="component" value="Unassembled WGS sequence"/>
</dbReference>
<feature type="domain" description="DUF4283" evidence="2">
    <location>
        <begin position="40"/>
        <end position="113"/>
    </location>
</feature>
<evidence type="ECO:0000313" key="3">
    <source>
        <dbReference type="EMBL" id="KAJ4848846.1"/>
    </source>
</evidence>